<evidence type="ECO:0000256" key="3">
    <source>
        <dbReference type="ARBA" id="ARBA00022701"/>
    </source>
</evidence>
<evidence type="ECO:0000256" key="6">
    <source>
        <dbReference type="ARBA" id="ARBA00023017"/>
    </source>
</evidence>
<accession>A0AAV8XXP8</accession>
<dbReference type="PANTHER" id="PTHR45703">
    <property type="entry name" value="DYNEIN HEAVY CHAIN"/>
    <property type="match status" value="1"/>
</dbReference>
<comment type="caution">
    <text evidence="13">The sequence shown here is derived from an EMBL/GenBank/DDBJ whole genome shotgun (WGS) entry which is preliminary data.</text>
</comment>
<evidence type="ECO:0000256" key="10">
    <source>
        <dbReference type="ARBA" id="ARBA00023212"/>
    </source>
</evidence>
<keyword evidence="8" id="KW-0969">Cilium</keyword>
<evidence type="ECO:0000313" key="13">
    <source>
        <dbReference type="EMBL" id="KAJ8943656.1"/>
    </source>
</evidence>
<organism evidence="13 14">
    <name type="scientific">Aromia moschata</name>
    <dbReference type="NCBI Taxonomy" id="1265417"/>
    <lineage>
        <taxon>Eukaryota</taxon>
        <taxon>Metazoa</taxon>
        <taxon>Ecdysozoa</taxon>
        <taxon>Arthropoda</taxon>
        <taxon>Hexapoda</taxon>
        <taxon>Insecta</taxon>
        <taxon>Pterygota</taxon>
        <taxon>Neoptera</taxon>
        <taxon>Endopterygota</taxon>
        <taxon>Coleoptera</taxon>
        <taxon>Polyphaga</taxon>
        <taxon>Cucujiformia</taxon>
        <taxon>Chrysomeloidea</taxon>
        <taxon>Cerambycidae</taxon>
        <taxon>Cerambycinae</taxon>
        <taxon>Callichromatini</taxon>
        <taxon>Aromia</taxon>
    </lineage>
</organism>
<reference evidence="13" key="1">
    <citation type="journal article" date="2023" name="Insect Mol. Biol.">
        <title>Genome sequencing provides insights into the evolution of gene families encoding plant cell wall-degrading enzymes in longhorned beetles.</title>
        <authorList>
            <person name="Shin N.R."/>
            <person name="Okamura Y."/>
            <person name="Kirsch R."/>
            <person name="Pauchet Y."/>
        </authorList>
    </citation>
    <scope>NUCLEOTIDE SEQUENCE</scope>
    <source>
        <strain evidence="13">AMC_N1</strain>
    </source>
</reference>
<feature type="non-terminal residue" evidence="13">
    <location>
        <position position="298"/>
    </location>
</feature>
<evidence type="ECO:0000259" key="12">
    <source>
        <dbReference type="Pfam" id="PF08393"/>
    </source>
</evidence>
<dbReference type="InterPro" id="IPR026983">
    <property type="entry name" value="DHC"/>
</dbReference>
<keyword evidence="5" id="KW-0067">ATP-binding</keyword>
<evidence type="ECO:0000313" key="14">
    <source>
        <dbReference type="Proteomes" id="UP001162162"/>
    </source>
</evidence>
<keyword evidence="7" id="KW-0175">Coiled coil</keyword>
<dbReference type="AlphaFoldDB" id="A0AAV8XXP8"/>
<dbReference type="GO" id="GO:0005524">
    <property type="term" value="F:ATP binding"/>
    <property type="evidence" value="ECO:0007669"/>
    <property type="project" value="UniProtKB-KW"/>
</dbReference>
<evidence type="ECO:0000256" key="11">
    <source>
        <dbReference type="ARBA" id="ARBA00023273"/>
    </source>
</evidence>
<dbReference type="InterPro" id="IPR036397">
    <property type="entry name" value="RNaseH_sf"/>
</dbReference>
<name>A0AAV8XXP8_9CUCU</name>
<keyword evidence="6" id="KW-0243">Dynein</keyword>
<dbReference type="GO" id="GO:0005930">
    <property type="term" value="C:axoneme"/>
    <property type="evidence" value="ECO:0007669"/>
    <property type="project" value="UniProtKB-SubCell"/>
</dbReference>
<evidence type="ECO:0000256" key="5">
    <source>
        <dbReference type="ARBA" id="ARBA00022840"/>
    </source>
</evidence>
<keyword evidence="9" id="KW-0505">Motor protein</keyword>
<evidence type="ECO:0000256" key="9">
    <source>
        <dbReference type="ARBA" id="ARBA00023175"/>
    </source>
</evidence>
<keyword evidence="2" id="KW-0963">Cytoplasm</keyword>
<proteinExistence type="predicted"/>
<comment type="subcellular location">
    <subcellularLocation>
        <location evidence="1">Cytoplasm</location>
        <location evidence="1">Cytoskeleton</location>
        <location evidence="1">Cilium axoneme</location>
    </subcellularLocation>
</comment>
<dbReference type="GO" id="GO:0003676">
    <property type="term" value="F:nucleic acid binding"/>
    <property type="evidence" value="ECO:0007669"/>
    <property type="project" value="InterPro"/>
</dbReference>
<evidence type="ECO:0000256" key="1">
    <source>
        <dbReference type="ARBA" id="ARBA00004430"/>
    </source>
</evidence>
<feature type="domain" description="Dynein heavy chain linker" evidence="12">
    <location>
        <begin position="99"/>
        <end position="271"/>
    </location>
</feature>
<dbReference type="GO" id="GO:0045505">
    <property type="term" value="F:dynein intermediate chain binding"/>
    <property type="evidence" value="ECO:0007669"/>
    <property type="project" value="InterPro"/>
</dbReference>
<keyword evidence="11" id="KW-0966">Cell projection</keyword>
<evidence type="ECO:0000256" key="8">
    <source>
        <dbReference type="ARBA" id="ARBA00023069"/>
    </source>
</evidence>
<protein>
    <recommendedName>
        <fullName evidence="12">Dynein heavy chain linker domain-containing protein</fullName>
    </recommendedName>
</protein>
<dbReference type="Pfam" id="PF08393">
    <property type="entry name" value="DHC_N2"/>
    <property type="match status" value="1"/>
</dbReference>
<keyword evidence="14" id="KW-1185">Reference proteome</keyword>
<dbReference type="Gene3D" id="3.30.420.10">
    <property type="entry name" value="Ribonuclease H-like superfamily/Ribonuclease H"/>
    <property type="match status" value="1"/>
</dbReference>
<evidence type="ECO:0000256" key="2">
    <source>
        <dbReference type="ARBA" id="ARBA00022490"/>
    </source>
</evidence>
<keyword evidence="3" id="KW-0493">Microtubule</keyword>
<dbReference type="Gene3D" id="1.10.287.2620">
    <property type="match status" value="1"/>
</dbReference>
<dbReference type="Proteomes" id="UP001162162">
    <property type="component" value="Unassembled WGS sequence"/>
</dbReference>
<keyword evidence="10" id="KW-0206">Cytoskeleton</keyword>
<dbReference type="EMBL" id="JAPWTK010000282">
    <property type="protein sequence ID" value="KAJ8943656.1"/>
    <property type="molecule type" value="Genomic_DNA"/>
</dbReference>
<evidence type="ECO:0000256" key="7">
    <source>
        <dbReference type="ARBA" id="ARBA00023054"/>
    </source>
</evidence>
<gene>
    <name evidence="13" type="ORF">NQ318_005658</name>
</gene>
<evidence type="ECO:0000256" key="4">
    <source>
        <dbReference type="ARBA" id="ARBA00022741"/>
    </source>
</evidence>
<dbReference type="InterPro" id="IPR013602">
    <property type="entry name" value="Dynein_heavy_linker"/>
</dbReference>
<dbReference type="PANTHER" id="PTHR45703:SF1">
    <property type="entry name" value="DYNEINS HEAVY CHAIN"/>
    <property type="match status" value="1"/>
</dbReference>
<dbReference type="FunFam" id="1.10.287.2620:FF:000002">
    <property type="entry name" value="Dynein heavy chain 2, axonemal"/>
    <property type="match status" value="1"/>
</dbReference>
<keyword evidence="4" id="KW-0547">Nucleotide-binding</keyword>
<dbReference type="GO" id="GO:0005874">
    <property type="term" value="C:microtubule"/>
    <property type="evidence" value="ECO:0007669"/>
    <property type="project" value="UniProtKB-KW"/>
</dbReference>
<dbReference type="GO" id="GO:0051959">
    <property type="term" value="F:dynein light intermediate chain binding"/>
    <property type="evidence" value="ECO:0007669"/>
    <property type="project" value="InterPro"/>
</dbReference>
<sequence length="298" mass="34872">MYVADSGRNNRFLRYKKYPHRWIGRGSKFIWPPRIPDLNPLDFSMWSNLKDLVSQEEIHETAVDVRRVWKAMKEGQEQGQLLNQRQKLFNVQVVPFDALTKLIKEFEPYKNLWGTASDWLKMHEIWMDNPILNIDADAIELTVTDMYKMMLKLIKVFADIEAMQTVAIEIKNQIEEFKPMIPLIQSLRNPGMRPRHWEQFAEETGIAIDFTPTITFNDFLKLGVGDHGELIVKIAESATKEYSIEQTMAKMKAQWEDNLMDLTPYKETAKRYYYLLCGGLCISIRVHETSNTFVNVVT</sequence>
<dbReference type="GO" id="GO:0007018">
    <property type="term" value="P:microtubule-based movement"/>
    <property type="evidence" value="ECO:0007669"/>
    <property type="project" value="InterPro"/>
</dbReference>
<dbReference type="GO" id="GO:0030286">
    <property type="term" value="C:dynein complex"/>
    <property type="evidence" value="ECO:0007669"/>
    <property type="project" value="UniProtKB-KW"/>
</dbReference>